<reference evidence="4" key="2">
    <citation type="submission" date="2025-08" db="UniProtKB">
        <authorList>
            <consortium name="RefSeq"/>
        </authorList>
    </citation>
    <scope>IDENTIFICATION</scope>
    <source>
        <tissue evidence="4">Young leaves</tissue>
    </source>
</reference>
<reference evidence="3" key="1">
    <citation type="journal article" date="2019" name="Nat. Commun.">
        <title>Genome-wide association mapping of date palm fruit traits.</title>
        <authorList>
            <person name="Hazzouri K.M."/>
            <person name="Gros-Balthazard M."/>
            <person name="Flowers J.M."/>
            <person name="Copetti D."/>
            <person name="Lemansour A."/>
            <person name="Lebrun M."/>
            <person name="Masmoudi K."/>
            <person name="Ferrand S."/>
            <person name="Dhar M.I."/>
            <person name="Fresquez Z.A."/>
            <person name="Rosas U."/>
            <person name="Zhang J."/>
            <person name="Talag J."/>
            <person name="Lee S."/>
            <person name="Kudrna D."/>
            <person name="Powell R.F."/>
            <person name="Leitch I.J."/>
            <person name="Krueger R.R."/>
            <person name="Wing R.A."/>
            <person name="Amiri K.M.A."/>
            <person name="Purugganan M.D."/>
        </authorList>
    </citation>
    <scope>NUCLEOTIDE SEQUENCE [LARGE SCALE GENOMIC DNA]</scope>
    <source>
        <strain evidence="3">cv. Khalas</strain>
    </source>
</reference>
<dbReference type="InterPro" id="IPR036361">
    <property type="entry name" value="SAP_dom_sf"/>
</dbReference>
<organism evidence="3 4">
    <name type="scientific">Phoenix dactylifera</name>
    <name type="common">Date palm</name>
    <dbReference type="NCBI Taxonomy" id="42345"/>
    <lineage>
        <taxon>Eukaryota</taxon>
        <taxon>Viridiplantae</taxon>
        <taxon>Streptophyta</taxon>
        <taxon>Embryophyta</taxon>
        <taxon>Tracheophyta</taxon>
        <taxon>Spermatophyta</taxon>
        <taxon>Magnoliopsida</taxon>
        <taxon>Liliopsida</taxon>
        <taxon>Arecaceae</taxon>
        <taxon>Coryphoideae</taxon>
        <taxon>Phoeniceae</taxon>
        <taxon>Phoenix</taxon>
    </lineage>
</organism>
<evidence type="ECO:0000313" key="3">
    <source>
        <dbReference type="Proteomes" id="UP000228380"/>
    </source>
</evidence>
<dbReference type="InterPro" id="IPR003034">
    <property type="entry name" value="SAP_dom"/>
</dbReference>
<gene>
    <name evidence="4" type="primary">LOC103701850</name>
</gene>
<dbReference type="Gene3D" id="1.10.720.30">
    <property type="entry name" value="SAP domain"/>
    <property type="match status" value="1"/>
</dbReference>
<sequence>MFRNKILVRVAPHDPLSSSPFLLLPLSISLPSSPPSPSLSVELETLCWKLSRRWHLACLPQSSEIFIVYQRAQSESVAQVVKALVEAVPVSSVGVEEEVRSASVIAKAVECGLKSFMLDNGWRCVGDNIFVDSTFACSEERSHLCAIDVQVQSEIDDDFVFLVSPDAFRFSRHEISDFVSSKMLERFDNGKEIVLEDYNICTACTILPSLYEGHAIGISKLLPAGEDFERLEELWSFKHGLALCSNYFVAIQFAYGRHMDKQWFPSAFILRGSGLAPTPQTIRHAKAAQSFESFIKKVGAWNFFNQGLLKVKEVYSLGVGMTLPVWNKATNSFPLCITRDKSSPHNEDSFNETYFFSKDLVLALDFRTPKPAFGYNFGGRKFDSTEILVNAVPSSKNNANNSAEGNRHGANANSNIESHSPMKFLPVTKSIHSDLIVDHTQLTSFTKKKIEDIHRDITPRISNDQGLTKEKDMYGESYMKENQLEPADGISMQLDRFSLHSSAKGSERKEKADAFLDGNCLANPGEVPQKDALGKRTLNSEKKIRENVAVSSKRMRAKQSIDQSDITAKVISHHKRGALHSLSVADLKCFLATKKAKVGGKKDELIQRITALLA</sequence>
<dbReference type="AlphaFoldDB" id="A0A8B9AJX8"/>
<keyword evidence="3" id="KW-1185">Reference proteome</keyword>
<dbReference type="InterPro" id="IPR031643">
    <property type="entry name" value="DUF4708"/>
</dbReference>
<feature type="region of interest" description="Disordered" evidence="1">
    <location>
        <begin position="396"/>
        <end position="418"/>
    </location>
</feature>
<feature type="domain" description="SAP" evidence="2">
    <location>
        <begin position="579"/>
        <end position="613"/>
    </location>
</feature>
<protein>
    <submittedName>
        <fullName evidence="4">Uncharacterized protein LOC103701850 isoform X2</fullName>
    </submittedName>
</protein>
<evidence type="ECO:0000256" key="1">
    <source>
        <dbReference type="SAM" id="MobiDB-lite"/>
    </source>
</evidence>
<dbReference type="RefSeq" id="XP_038986037.1">
    <property type="nucleotide sequence ID" value="XM_039130109.1"/>
</dbReference>
<dbReference type="Proteomes" id="UP000228380">
    <property type="component" value="Chromosome 9"/>
</dbReference>
<dbReference type="GeneID" id="103701850"/>
<proteinExistence type="predicted"/>
<accession>A0A8B9AJX8</accession>
<dbReference type="SUPFAM" id="SSF68906">
    <property type="entry name" value="SAP domain"/>
    <property type="match status" value="1"/>
</dbReference>
<dbReference type="Pfam" id="PF15813">
    <property type="entry name" value="DUF4708"/>
    <property type="match status" value="1"/>
</dbReference>
<name>A0A8B9AJX8_PHODC</name>
<dbReference type="SMART" id="SM00513">
    <property type="entry name" value="SAP"/>
    <property type="match status" value="1"/>
</dbReference>
<evidence type="ECO:0000313" key="4">
    <source>
        <dbReference type="RefSeq" id="XP_038986037.1"/>
    </source>
</evidence>
<evidence type="ECO:0000259" key="2">
    <source>
        <dbReference type="SMART" id="SM00513"/>
    </source>
</evidence>